<gene>
    <name evidence="1" type="ORF">EV688_105206</name>
</gene>
<dbReference type="AlphaFoldDB" id="A0A4R2KRE0"/>
<comment type="caution">
    <text evidence="1">The sequence shown here is derived from an EMBL/GenBank/DDBJ whole genome shotgun (WGS) entry which is preliminary data.</text>
</comment>
<proteinExistence type="predicted"/>
<dbReference type="RefSeq" id="WP_117315382.1">
    <property type="nucleotide sequence ID" value="NZ_QQSW01000003.1"/>
</dbReference>
<sequence>MRKDKEKVLDEVWDDARVRSFLDVRSHSGDSDDFHCLLRAYQSMREGDFRRFLVFFTADGRDVNATSAAGETVLSIVKEHRLGGGFAAALVEFGAS</sequence>
<dbReference type="EMBL" id="SLWX01000005">
    <property type="protein sequence ID" value="TCO76244.1"/>
    <property type="molecule type" value="Genomic_DNA"/>
</dbReference>
<dbReference type="InterPro" id="IPR047742">
    <property type="entry name" value="PA4642-like"/>
</dbReference>
<accession>A0A4R2KRE0</accession>
<evidence type="ECO:0000313" key="2">
    <source>
        <dbReference type="Proteomes" id="UP000294980"/>
    </source>
</evidence>
<keyword evidence="2" id="KW-1185">Reference proteome</keyword>
<dbReference type="NCBIfam" id="NF038106">
    <property type="entry name" value="gamma_NF038106"/>
    <property type="match status" value="1"/>
</dbReference>
<dbReference type="OrthoDB" id="5736604at2"/>
<reference evidence="1 2" key="1">
    <citation type="submission" date="2019-03" db="EMBL/GenBank/DDBJ databases">
        <title>Genomic Encyclopedia of Type Strains, Phase IV (KMG-IV): sequencing the most valuable type-strain genomes for metagenomic binning, comparative biology and taxonomic classification.</title>
        <authorList>
            <person name="Goeker M."/>
        </authorList>
    </citation>
    <scope>NUCLEOTIDE SEQUENCE [LARGE SCALE GENOMIC DNA]</scope>
    <source>
        <strain evidence="1 2">DSM 23344</strain>
    </source>
</reference>
<dbReference type="Proteomes" id="UP000294980">
    <property type="component" value="Unassembled WGS sequence"/>
</dbReference>
<organism evidence="1 2">
    <name type="scientific">Chromatocurvus halotolerans</name>
    <dbReference type="NCBI Taxonomy" id="1132028"/>
    <lineage>
        <taxon>Bacteria</taxon>
        <taxon>Pseudomonadati</taxon>
        <taxon>Pseudomonadota</taxon>
        <taxon>Gammaproteobacteria</taxon>
        <taxon>Cellvibrionales</taxon>
        <taxon>Halieaceae</taxon>
        <taxon>Chromatocurvus</taxon>
    </lineage>
</organism>
<name>A0A4R2KRE0_9GAMM</name>
<evidence type="ECO:0000313" key="1">
    <source>
        <dbReference type="EMBL" id="TCO76244.1"/>
    </source>
</evidence>
<protein>
    <submittedName>
        <fullName evidence="1">Uncharacterized protein</fullName>
    </submittedName>
</protein>